<organism evidence="1">
    <name type="scientific">Pithovirus LCPAC101</name>
    <dbReference type="NCBI Taxonomy" id="2506586"/>
    <lineage>
        <taxon>Viruses</taxon>
        <taxon>Pithoviruses</taxon>
    </lineage>
</organism>
<reference evidence="1" key="1">
    <citation type="journal article" date="2019" name="MBio">
        <title>Virus Genomes from Deep Sea Sediments Expand the Ocean Megavirome and Support Independent Origins of Viral Gigantism.</title>
        <authorList>
            <person name="Backstrom D."/>
            <person name="Yutin N."/>
            <person name="Jorgensen S.L."/>
            <person name="Dharamshi J."/>
            <person name="Homa F."/>
            <person name="Zaremba-Niedwiedzka K."/>
            <person name="Spang A."/>
            <person name="Wolf Y.I."/>
            <person name="Koonin E.V."/>
            <person name="Ettema T.J."/>
        </authorList>
    </citation>
    <scope>NUCLEOTIDE SEQUENCE</scope>
</reference>
<dbReference type="EMBL" id="MK500443">
    <property type="protein sequence ID" value="QBK89859.1"/>
    <property type="molecule type" value="Genomic_DNA"/>
</dbReference>
<protein>
    <submittedName>
        <fullName evidence="1">Uncharacterized protein</fullName>
    </submittedName>
</protein>
<name>A0A481Z4D5_9VIRU</name>
<gene>
    <name evidence="1" type="ORF">LCPAC101_01420</name>
</gene>
<evidence type="ECO:0000313" key="1">
    <source>
        <dbReference type="EMBL" id="QBK89859.1"/>
    </source>
</evidence>
<proteinExistence type="predicted"/>
<sequence length="372" mass="43348">MEKEYVLVSGILKLDKTNKRNIDAYISLFKWIYDLNIPTILYVDPSVADRIKPRKKLHIIPTETNSLPNIKKISSLECPDNIKIPSNTQNTPYYFGVISSKMYLLEQSKKYIIENIPEYENKHLVWIDAGISHVGTIEKEEFINHMQYIIHDKINLTMMKATSDSEISNLPLFLSSNRGKIAGGLITVPWNKITWFSNEITNLFDYSINELKQYCLEEQFFVILSLKHKSEFKFIYSDYYVLYNLKYIKVKIQTVINNLTYCSSNGLLDIGIDILYSLIKSIDKGRSNVTRRQVCKILLGGFIISYHRDKVLCKKIGELIHYLYHHQSECKVIIKEDVYSKTNLKFIDIDLDIPSNTDVLNEEYSSYIWSAL</sequence>
<accession>A0A481Z4D5</accession>